<evidence type="ECO:0000313" key="2">
    <source>
        <dbReference type="Proteomes" id="UP000242913"/>
    </source>
</evidence>
<gene>
    <name evidence="1" type="ORF">X798_04366</name>
</gene>
<accession>A0A238BTC8</accession>
<reference evidence="1 2" key="1">
    <citation type="submission" date="2015-12" db="EMBL/GenBank/DDBJ databases">
        <title>Draft genome of the nematode, Onchocerca flexuosa.</title>
        <authorList>
            <person name="Mitreva M."/>
        </authorList>
    </citation>
    <scope>NUCLEOTIDE SEQUENCE [LARGE SCALE GENOMIC DNA]</scope>
    <source>
        <strain evidence="1">Red Deer</strain>
    </source>
</reference>
<sequence length="55" mass="6369">MNSLRSSDFNMLSSYADDSHVSFRKRSSKIMEASAWATSIEIWMKKIAHHTMFIS</sequence>
<keyword evidence="2" id="KW-1185">Reference proteome</keyword>
<name>A0A238BTC8_9BILA</name>
<evidence type="ECO:0000313" key="1">
    <source>
        <dbReference type="EMBL" id="OZC08563.1"/>
    </source>
</evidence>
<dbReference type="EMBL" id="KZ270006">
    <property type="protein sequence ID" value="OZC08563.1"/>
    <property type="molecule type" value="Genomic_DNA"/>
</dbReference>
<organism evidence="1 2">
    <name type="scientific">Onchocerca flexuosa</name>
    <dbReference type="NCBI Taxonomy" id="387005"/>
    <lineage>
        <taxon>Eukaryota</taxon>
        <taxon>Metazoa</taxon>
        <taxon>Ecdysozoa</taxon>
        <taxon>Nematoda</taxon>
        <taxon>Chromadorea</taxon>
        <taxon>Rhabditida</taxon>
        <taxon>Spirurina</taxon>
        <taxon>Spiruromorpha</taxon>
        <taxon>Filarioidea</taxon>
        <taxon>Onchocercidae</taxon>
        <taxon>Onchocerca</taxon>
    </lineage>
</organism>
<dbReference type="Proteomes" id="UP000242913">
    <property type="component" value="Unassembled WGS sequence"/>
</dbReference>
<protein>
    <submittedName>
        <fullName evidence="1">Uncharacterized protein</fullName>
    </submittedName>
</protein>
<proteinExistence type="predicted"/>
<dbReference type="AlphaFoldDB" id="A0A238BTC8"/>